<name>X0USE0_9ZZZZ</name>
<accession>X0USE0</accession>
<reference evidence="1" key="1">
    <citation type="journal article" date="2014" name="Front. Microbiol.">
        <title>High frequency of phylogenetically diverse reductive dehalogenase-homologous genes in deep subseafloor sedimentary metagenomes.</title>
        <authorList>
            <person name="Kawai M."/>
            <person name="Futagami T."/>
            <person name="Toyoda A."/>
            <person name="Takaki Y."/>
            <person name="Nishi S."/>
            <person name="Hori S."/>
            <person name="Arai W."/>
            <person name="Tsubouchi T."/>
            <person name="Morono Y."/>
            <person name="Uchiyama I."/>
            <person name="Ito T."/>
            <person name="Fujiyama A."/>
            <person name="Inagaki F."/>
            <person name="Takami H."/>
        </authorList>
    </citation>
    <scope>NUCLEOTIDE SEQUENCE</scope>
    <source>
        <strain evidence="1">Expedition CK06-06</strain>
    </source>
</reference>
<organism evidence="1">
    <name type="scientific">marine sediment metagenome</name>
    <dbReference type="NCBI Taxonomy" id="412755"/>
    <lineage>
        <taxon>unclassified sequences</taxon>
        <taxon>metagenomes</taxon>
        <taxon>ecological metagenomes</taxon>
    </lineage>
</organism>
<proteinExistence type="predicted"/>
<comment type="caution">
    <text evidence="1">The sequence shown here is derived from an EMBL/GenBank/DDBJ whole genome shotgun (WGS) entry which is preliminary data.</text>
</comment>
<protein>
    <submittedName>
        <fullName evidence="1">Uncharacterized protein</fullName>
    </submittedName>
</protein>
<gene>
    <name evidence="1" type="ORF">S01H1_38206</name>
</gene>
<dbReference type="AlphaFoldDB" id="X0USE0"/>
<dbReference type="EMBL" id="BARS01024037">
    <property type="protein sequence ID" value="GAG03213.1"/>
    <property type="molecule type" value="Genomic_DNA"/>
</dbReference>
<sequence>MMMSENVVNQINTLTQSNMTIKDKIDIKDKSGNDVFFGDKFIAHIIKPSFKKGTIVKVVEDTSEENIACGRNYDVEDEYGNRLWNAYMVITGGKKQFQLT</sequence>
<evidence type="ECO:0000313" key="1">
    <source>
        <dbReference type="EMBL" id="GAG03213.1"/>
    </source>
</evidence>